<dbReference type="Pfam" id="PF04039">
    <property type="entry name" value="MnhB"/>
    <property type="match status" value="1"/>
</dbReference>
<dbReference type="InterPro" id="IPR050622">
    <property type="entry name" value="CPA3_antiporter_subunitB"/>
</dbReference>
<organism evidence="9 10">
    <name type="scientific">Caloramator quimbayensis</name>
    <dbReference type="NCBI Taxonomy" id="1147123"/>
    <lineage>
        <taxon>Bacteria</taxon>
        <taxon>Bacillati</taxon>
        <taxon>Bacillota</taxon>
        <taxon>Clostridia</taxon>
        <taxon>Eubacteriales</taxon>
        <taxon>Clostridiaceae</taxon>
        <taxon>Caloramator</taxon>
    </lineage>
</organism>
<gene>
    <name evidence="9" type="ORF">SAMN05443428_10569</name>
</gene>
<dbReference type="PANTHER" id="PTHR33932:SF4">
    <property type="entry name" value="NA(+)_H(+) ANTIPORTER SUBUNIT B"/>
    <property type="match status" value="1"/>
</dbReference>
<reference evidence="10" key="1">
    <citation type="submission" date="2017-02" db="EMBL/GenBank/DDBJ databases">
        <authorList>
            <person name="Varghese N."/>
            <person name="Submissions S."/>
        </authorList>
    </citation>
    <scope>NUCLEOTIDE SEQUENCE [LARGE SCALE GENOMIC DNA]</scope>
    <source>
        <strain evidence="10">USBA 833</strain>
    </source>
</reference>
<comment type="subcellular location">
    <subcellularLocation>
        <location evidence="1">Cell membrane</location>
        <topology evidence="1">Multi-pass membrane protein</topology>
    </subcellularLocation>
</comment>
<feature type="transmembrane region" description="Helical" evidence="7">
    <location>
        <begin position="121"/>
        <end position="147"/>
    </location>
</feature>
<name>A0A1T4X2K8_9CLOT</name>
<dbReference type="RefSeq" id="WP_179122191.1">
    <property type="nucleotide sequence ID" value="NZ_FUYH01000005.1"/>
</dbReference>
<feature type="transmembrane region" description="Helical" evidence="7">
    <location>
        <begin position="21"/>
        <end position="39"/>
    </location>
</feature>
<evidence type="ECO:0000256" key="4">
    <source>
        <dbReference type="ARBA" id="ARBA00022692"/>
    </source>
</evidence>
<dbReference type="InterPro" id="IPR007182">
    <property type="entry name" value="MnhB"/>
</dbReference>
<keyword evidence="10" id="KW-1185">Reference proteome</keyword>
<sequence>MISMKKNIEVKNIIVKCAADKFTPVGLVLGLYIILHGHLSPGGGFQGGVLVASSVILIYLGYGNDTLKKTFNIEFLRKNEAVGAIAYSFFALVGIIFGANFCRNIFYKTGNIGDLYSSGTIFWMNFSVGYKVLTGVGFLILLMVGLLHSDSSSNH</sequence>
<evidence type="ECO:0000313" key="9">
    <source>
        <dbReference type="EMBL" id="SKA83315.1"/>
    </source>
</evidence>
<evidence type="ECO:0000256" key="3">
    <source>
        <dbReference type="ARBA" id="ARBA00022475"/>
    </source>
</evidence>
<evidence type="ECO:0000256" key="2">
    <source>
        <dbReference type="ARBA" id="ARBA00009425"/>
    </source>
</evidence>
<dbReference type="NCBIfam" id="NF006248">
    <property type="entry name" value="PRK08386.1"/>
    <property type="match status" value="1"/>
</dbReference>
<dbReference type="PANTHER" id="PTHR33932">
    <property type="entry name" value="NA(+)/H(+) ANTIPORTER SUBUNIT B"/>
    <property type="match status" value="1"/>
</dbReference>
<proteinExistence type="inferred from homology"/>
<dbReference type="AlphaFoldDB" id="A0A1T4X2K8"/>
<dbReference type="STRING" id="1147123.SAMN05443428_10569"/>
<evidence type="ECO:0000313" key="10">
    <source>
        <dbReference type="Proteomes" id="UP000190105"/>
    </source>
</evidence>
<dbReference type="EMBL" id="FUYH01000005">
    <property type="protein sequence ID" value="SKA83315.1"/>
    <property type="molecule type" value="Genomic_DNA"/>
</dbReference>
<keyword evidence="3" id="KW-1003">Cell membrane</keyword>
<evidence type="ECO:0000256" key="5">
    <source>
        <dbReference type="ARBA" id="ARBA00022989"/>
    </source>
</evidence>
<protein>
    <submittedName>
        <fullName evidence="9">Multicomponent Na+:H+ antiporter subunit B</fullName>
    </submittedName>
</protein>
<dbReference type="GO" id="GO:0005886">
    <property type="term" value="C:plasma membrane"/>
    <property type="evidence" value="ECO:0007669"/>
    <property type="project" value="UniProtKB-SubCell"/>
</dbReference>
<accession>A0A1T4X2K8</accession>
<feature type="domain" description="Na+/H+ antiporter MnhB subunit-related protein" evidence="8">
    <location>
        <begin position="14"/>
        <end position="136"/>
    </location>
</feature>
<evidence type="ECO:0000256" key="6">
    <source>
        <dbReference type="ARBA" id="ARBA00023136"/>
    </source>
</evidence>
<feature type="transmembrane region" description="Helical" evidence="7">
    <location>
        <begin position="45"/>
        <end position="62"/>
    </location>
</feature>
<keyword evidence="4 7" id="KW-0812">Transmembrane</keyword>
<keyword evidence="6 7" id="KW-0472">Membrane</keyword>
<evidence type="ECO:0000259" key="8">
    <source>
        <dbReference type="Pfam" id="PF04039"/>
    </source>
</evidence>
<dbReference type="Proteomes" id="UP000190105">
    <property type="component" value="Unassembled WGS sequence"/>
</dbReference>
<feature type="transmembrane region" description="Helical" evidence="7">
    <location>
        <begin position="82"/>
        <end position="101"/>
    </location>
</feature>
<comment type="similarity">
    <text evidence="2">Belongs to the CPA3 antiporters (TC 2.A.63) subunit B family.</text>
</comment>
<evidence type="ECO:0000256" key="1">
    <source>
        <dbReference type="ARBA" id="ARBA00004651"/>
    </source>
</evidence>
<evidence type="ECO:0000256" key="7">
    <source>
        <dbReference type="SAM" id="Phobius"/>
    </source>
</evidence>
<keyword evidence="5 7" id="KW-1133">Transmembrane helix</keyword>